<feature type="region of interest" description="Disordered" evidence="14">
    <location>
        <begin position="1"/>
        <end position="22"/>
    </location>
</feature>
<dbReference type="SUPFAM" id="SSF55781">
    <property type="entry name" value="GAF domain-like"/>
    <property type="match status" value="1"/>
</dbReference>
<dbReference type="SUPFAM" id="SSF55785">
    <property type="entry name" value="PYP-like sensor domain (PAS domain)"/>
    <property type="match status" value="2"/>
</dbReference>
<accession>A0A917EII3</accession>
<keyword evidence="5" id="KW-0808">Transferase</keyword>
<dbReference type="InterPro" id="IPR035965">
    <property type="entry name" value="PAS-like_dom_sf"/>
</dbReference>
<keyword evidence="9" id="KW-0902">Two-component regulatory system</keyword>
<dbReference type="Proteomes" id="UP000606730">
    <property type="component" value="Unassembled WGS sequence"/>
</dbReference>
<feature type="domain" description="Response regulatory" evidence="16">
    <location>
        <begin position="1218"/>
        <end position="1334"/>
    </location>
</feature>
<feature type="domain" description="Response regulatory" evidence="16">
    <location>
        <begin position="1098"/>
        <end position="1211"/>
    </location>
</feature>
<evidence type="ECO:0000256" key="5">
    <source>
        <dbReference type="ARBA" id="ARBA00022679"/>
    </source>
</evidence>
<dbReference type="InterPro" id="IPR005467">
    <property type="entry name" value="His_kinase_dom"/>
</dbReference>
<dbReference type="SUPFAM" id="SSF47384">
    <property type="entry name" value="Homodimeric domain of signal transducing histidine kinase"/>
    <property type="match status" value="1"/>
</dbReference>
<keyword evidence="13" id="KW-0175">Coiled coil</keyword>
<protein>
    <recommendedName>
        <fullName evidence="3">histidine kinase</fullName>
        <ecNumber evidence="3">2.7.13.3</ecNumber>
    </recommendedName>
</protein>
<dbReference type="InterPro" id="IPR036890">
    <property type="entry name" value="HATPase_C_sf"/>
</dbReference>
<dbReference type="Gene3D" id="3.40.50.2300">
    <property type="match status" value="2"/>
</dbReference>
<dbReference type="CDD" id="cd17574">
    <property type="entry name" value="REC_OmpR"/>
    <property type="match status" value="2"/>
</dbReference>
<comment type="catalytic activity">
    <reaction evidence="1">
        <text>ATP + protein L-histidine = ADP + protein N-phospho-L-histidine.</text>
        <dbReference type="EC" id="2.7.13.3"/>
    </reaction>
</comment>
<organism evidence="17 18">
    <name type="scientific">Actibacterium pelagium</name>
    <dbReference type="NCBI Taxonomy" id="2029103"/>
    <lineage>
        <taxon>Bacteria</taxon>
        <taxon>Pseudomonadati</taxon>
        <taxon>Pseudomonadota</taxon>
        <taxon>Alphaproteobacteria</taxon>
        <taxon>Rhodobacterales</taxon>
        <taxon>Roseobacteraceae</taxon>
        <taxon>Actibacterium</taxon>
    </lineage>
</organism>
<dbReference type="SUPFAM" id="SSF52172">
    <property type="entry name" value="CheY-like"/>
    <property type="match status" value="2"/>
</dbReference>
<dbReference type="InterPro" id="IPR000014">
    <property type="entry name" value="PAS"/>
</dbReference>
<dbReference type="PANTHER" id="PTHR43047">
    <property type="entry name" value="TWO-COMPONENT HISTIDINE PROTEIN KINASE"/>
    <property type="match status" value="1"/>
</dbReference>
<dbReference type="CDD" id="cd00082">
    <property type="entry name" value="HisKA"/>
    <property type="match status" value="1"/>
</dbReference>
<evidence type="ECO:0000256" key="1">
    <source>
        <dbReference type="ARBA" id="ARBA00000085"/>
    </source>
</evidence>
<feature type="domain" description="Histidine kinase" evidence="15">
    <location>
        <begin position="857"/>
        <end position="1077"/>
    </location>
</feature>
<dbReference type="SMART" id="SM00065">
    <property type="entry name" value="GAF"/>
    <property type="match status" value="1"/>
</dbReference>
<dbReference type="Pfam" id="PF02518">
    <property type="entry name" value="HATPase_c"/>
    <property type="match status" value="1"/>
</dbReference>
<dbReference type="SMART" id="SM00387">
    <property type="entry name" value="HATPase_c"/>
    <property type="match status" value="1"/>
</dbReference>
<feature type="modified residue" description="4-aspartylphosphate" evidence="12">
    <location>
        <position position="1147"/>
    </location>
</feature>
<evidence type="ECO:0000259" key="16">
    <source>
        <dbReference type="PROSITE" id="PS50110"/>
    </source>
</evidence>
<dbReference type="InterPro" id="IPR036097">
    <property type="entry name" value="HisK_dim/P_sf"/>
</dbReference>
<dbReference type="InterPro" id="IPR001789">
    <property type="entry name" value="Sig_transdc_resp-reg_receiver"/>
</dbReference>
<evidence type="ECO:0000256" key="4">
    <source>
        <dbReference type="ARBA" id="ARBA00022553"/>
    </source>
</evidence>
<dbReference type="Pfam" id="PF12860">
    <property type="entry name" value="PAS_7"/>
    <property type="match status" value="3"/>
</dbReference>
<dbReference type="PANTHER" id="PTHR43047:SF72">
    <property type="entry name" value="OSMOSENSING HISTIDINE PROTEIN KINASE SLN1"/>
    <property type="match status" value="1"/>
</dbReference>
<evidence type="ECO:0000259" key="15">
    <source>
        <dbReference type="PROSITE" id="PS50109"/>
    </source>
</evidence>
<dbReference type="GO" id="GO:0000155">
    <property type="term" value="F:phosphorelay sensor kinase activity"/>
    <property type="evidence" value="ECO:0007669"/>
    <property type="project" value="InterPro"/>
</dbReference>
<gene>
    <name evidence="17" type="ORF">GCM10011517_15820</name>
</gene>
<feature type="coiled-coil region" evidence="13">
    <location>
        <begin position="216"/>
        <end position="243"/>
    </location>
</feature>
<dbReference type="Pfam" id="PF00072">
    <property type="entry name" value="Response_reg"/>
    <property type="match status" value="2"/>
</dbReference>
<dbReference type="Gene3D" id="3.30.450.40">
    <property type="match status" value="1"/>
</dbReference>
<dbReference type="Pfam" id="PF13185">
    <property type="entry name" value="GAF_2"/>
    <property type="match status" value="1"/>
</dbReference>
<evidence type="ECO:0000256" key="11">
    <source>
        <dbReference type="ARBA" id="ARBA00023306"/>
    </source>
</evidence>
<evidence type="ECO:0000256" key="6">
    <source>
        <dbReference type="ARBA" id="ARBA00022741"/>
    </source>
</evidence>
<keyword evidence="7" id="KW-0418">Kinase</keyword>
<dbReference type="Pfam" id="PF00512">
    <property type="entry name" value="HisKA"/>
    <property type="match status" value="1"/>
</dbReference>
<evidence type="ECO:0000256" key="13">
    <source>
        <dbReference type="SAM" id="Coils"/>
    </source>
</evidence>
<evidence type="ECO:0000256" key="7">
    <source>
        <dbReference type="ARBA" id="ARBA00022777"/>
    </source>
</evidence>
<keyword evidence="18" id="KW-1185">Reference proteome</keyword>
<dbReference type="SMART" id="SM00091">
    <property type="entry name" value="PAS"/>
    <property type="match status" value="4"/>
</dbReference>
<evidence type="ECO:0000256" key="14">
    <source>
        <dbReference type="SAM" id="MobiDB-lite"/>
    </source>
</evidence>
<evidence type="ECO:0000256" key="2">
    <source>
        <dbReference type="ARBA" id="ARBA00004370"/>
    </source>
</evidence>
<keyword evidence="10" id="KW-0472">Membrane</keyword>
<comment type="caution">
    <text evidence="17">The sequence shown here is derived from an EMBL/GenBank/DDBJ whole genome shotgun (WGS) entry which is preliminary data.</text>
</comment>
<keyword evidence="11" id="KW-0131">Cell cycle</keyword>
<dbReference type="EMBL" id="BMKN01000001">
    <property type="protein sequence ID" value="GGE48772.1"/>
    <property type="molecule type" value="Genomic_DNA"/>
</dbReference>
<comment type="subcellular location">
    <subcellularLocation>
        <location evidence="2">Membrane</location>
    </subcellularLocation>
</comment>
<dbReference type="PROSITE" id="PS50110">
    <property type="entry name" value="RESPONSE_REGULATORY"/>
    <property type="match status" value="2"/>
</dbReference>
<dbReference type="Gene3D" id="3.30.450.20">
    <property type="entry name" value="PAS domain"/>
    <property type="match status" value="3"/>
</dbReference>
<keyword evidence="6" id="KW-0547">Nucleotide-binding</keyword>
<dbReference type="CDD" id="cd16922">
    <property type="entry name" value="HATPase_EvgS-ArcB-TorS-like"/>
    <property type="match status" value="1"/>
</dbReference>
<dbReference type="InterPro" id="IPR011006">
    <property type="entry name" value="CheY-like_superfamily"/>
</dbReference>
<evidence type="ECO:0000256" key="8">
    <source>
        <dbReference type="ARBA" id="ARBA00022840"/>
    </source>
</evidence>
<dbReference type="Gene3D" id="1.10.287.130">
    <property type="match status" value="1"/>
</dbReference>
<dbReference type="InterPro" id="IPR003018">
    <property type="entry name" value="GAF"/>
</dbReference>
<evidence type="ECO:0000256" key="9">
    <source>
        <dbReference type="ARBA" id="ARBA00023012"/>
    </source>
</evidence>
<dbReference type="GO" id="GO:0005886">
    <property type="term" value="C:plasma membrane"/>
    <property type="evidence" value="ECO:0007669"/>
    <property type="project" value="TreeGrafter"/>
</dbReference>
<dbReference type="Gene3D" id="3.30.565.10">
    <property type="entry name" value="Histidine kinase-like ATPase, C-terminal domain"/>
    <property type="match status" value="1"/>
</dbReference>
<sequence>MTMARKTKTPNTSEMNPSGSSGALMEECPYPIFRLDPKGKLLLANRATLKAPGILSDDGKRVSDELSKLVVSAFKNNSSERADIQSGSRIYNLLFNPEIESGYVNVFGRDVTSIRAQSKTMADFAKFPEENPNPVLRITPEGEVLVANPSARKLEGLIVPGPPERVNPELACFASEVASNGKNGDFEFALSDGRVLLFSFALIEGKGYLNTYGRDMTAELQAKKDLEAANDRLEARVAERTASVRLLQNVVLAANTADSFETALQSALHEICLFADWSVGHAYVVRHENGKDVLVPSGIWQIEDSKQASALRNATETLRFGTDEGLPGRVLRTGQPAWIEDLSHDTSLRRIEFARAAELNAAMAFPIVLHDQVVGVLEFFAKEPQVSDVETVKTLGHVGTLLGSVAQRKQAEDAVSLSKQEAETAHDRLMIALEAMDQAICLFDKDDRIVLFNKGYSDLFTVFTGGVPPKIGNSFEVGLRLSSKVMHARMTSEEQEAWVQNVLKVRRENAVRDSTDLMPDGKWMRSQGYATADGGSVSVFTDITEAKQHEAELGRLAEEAELAHSRLMDAVEAMGQAICLFDKEERIVLWNSEYEKVSRTLAPGLKIEQGMPFREILKQTAPNVHPEFSKKELDKWMNQVLEERLSTDIRSSMNQLPDGSWLRSEGYRTSDGGTVSVFTDMTDAKETEAELARLADEAKIAHQRLTAAIEAIGQGFVLYDKDDRVVLFNQRVSELFSSSFGGKEVFKVGLKFEDIIRQSENATRNLTNDKDREEWVQKVMKARREQKVRSSVDQQSDGRWLRSEGFQTDEGGIVSVFTDITETIQHEAELDELVKELGVARDAAVQANSAKSQFLANMSHELRTPLNAIIGYSELLIDDTVDDGNDDYVPDLTKIQKAGQHLLGLINDILDLSKIEVGKIELYAEEFDLDELLEDIRNTIKPVVEKNSNTLQIRNDCGQKTAHNDLTKLRQCLFNLLSNAAKFTENGEIHLTTSLAEDGTLLEFKVRDQGIGMTPDQMEKIFDPFTQADASTSRNFGGTGLGLSITREFSRMMGGELTVQSEPGAGSTFTMTVLKEAGEIGSAPGAREVEDLPEDAPVVLMIDDDPLVRDLLFRHFTNAGLRTIEAASGEEGLKLARSEKPDVITLDVMMPGTDGWSVLAALKSDAETFEIPVVMVTIVENKRLGFSMGAADYMTKPIERDKLVKIVRSLVADEENPHLLVVEDDADTRSLLCRTLGESGLTFEEAENGRVALEKLKTFRPSLILLDLMMPEMDGFEFAEAFRSNKEWDDIPIIVLTAKTLTSEDRARLEGWAEAYYAKGDRNVEQIVADVQGRIGDKRAKSGA</sequence>
<dbReference type="EC" id="2.7.13.3" evidence="3"/>
<dbReference type="InterPro" id="IPR004358">
    <property type="entry name" value="Sig_transdc_His_kin-like_C"/>
</dbReference>
<dbReference type="FunFam" id="3.30.565.10:FF:000010">
    <property type="entry name" value="Sensor histidine kinase RcsC"/>
    <property type="match status" value="1"/>
</dbReference>
<dbReference type="PROSITE" id="PS50109">
    <property type="entry name" value="HIS_KIN"/>
    <property type="match status" value="1"/>
</dbReference>
<evidence type="ECO:0000256" key="3">
    <source>
        <dbReference type="ARBA" id="ARBA00012438"/>
    </source>
</evidence>
<dbReference type="GO" id="GO:0009927">
    <property type="term" value="F:histidine phosphotransfer kinase activity"/>
    <property type="evidence" value="ECO:0007669"/>
    <property type="project" value="TreeGrafter"/>
</dbReference>
<feature type="compositionally biased region" description="Polar residues" evidence="14">
    <location>
        <begin position="9"/>
        <end position="21"/>
    </location>
</feature>
<evidence type="ECO:0000256" key="12">
    <source>
        <dbReference type="PROSITE-ProRule" id="PRU00169"/>
    </source>
</evidence>
<dbReference type="SUPFAM" id="SSF55874">
    <property type="entry name" value="ATPase domain of HSP90 chaperone/DNA topoisomerase II/histidine kinase"/>
    <property type="match status" value="1"/>
</dbReference>
<dbReference type="InterPro" id="IPR029016">
    <property type="entry name" value="GAF-like_dom_sf"/>
</dbReference>
<reference evidence="17" key="1">
    <citation type="journal article" date="2014" name="Int. J. Syst. Evol. Microbiol.">
        <title>Complete genome sequence of Corynebacterium casei LMG S-19264T (=DSM 44701T), isolated from a smear-ripened cheese.</title>
        <authorList>
            <consortium name="US DOE Joint Genome Institute (JGI-PGF)"/>
            <person name="Walter F."/>
            <person name="Albersmeier A."/>
            <person name="Kalinowski J."/>
            <person name="Ruckert C."/>
        </authorList>
    </citation>
    <scope>NUCLEOTIDE SEQUENCE</scope>
    <source>
        <strain evidence="17">CGMCC 1.16012</strain>
    </source>
</reference>
<keyword evidence="8" id="KW-0067">ATP-binding</keyword>
<feature type="modified residue" description="4-aspartylphosphate" evidence="12">
    <location>
        <position position="1267"/>
    </location>
</feature>
<dbReference type="SMART" id="SM00448">
    <property type="entry name" value="REC"/>
    <property type="match status" value="2"/>
</dbReference>
<name>A0A917EII3_9RHOB</name>
<evidence type="ECO:0000313" key="17">
    <source>
        <dbReference type="EMBL" id="GGE48772.1"/>
    </source>
</evidence>
<dbReference type="PRINTS" id="PR00344">
    <property type="entry name" value="BCTRLSENSOR"/>
</dbReference>
<keyword evidence="4 12" id="KW-0597">Phosphoprotein</keyword>
<dbReference type="SMART" id="SM00388">
    <property type="entry name" value="HisKA"/>
    <property type="match status" value="1"/>
</dbReference>
<reference evidence="17" key="2">
    <citation type="submission" date="2020-09" db="EMBL/GenBank/DDBJ databases">
        <authorList>
            <person name="Sun Q."/>
            <person name="Zhou Y."/>
        </authorList>
    </citation>
    <scope>NUCLEOTIDE SEQUENCE</scope>
    <source>
        <strain evidence="17">CGMCC 1.16012</strain>
    </source>
</reference>
<evidence type="ECO:0000256" key="10">
    <source>
        <dbReference type="ARBA" id="ARBA00023136"/>
    </source>
</evidence>
<dbReference type="FunFam" id="1.10.287.130:FF:000038">
    <property type="entry name" value="Sensory transduction histidine kinase"/>
    <property type="match status" value="1"/>
</dbReference>
<dbReference type="GO" id="GO:0005524">
    <property type="term" value="F:ATP binding"/>
    <property type="evidence" value="ECO:0007669"/>
    <property type="project" value="UniProtKB-KW"/>
</dbReference>
<dbReference type="InterPro" id="IPR003594">
    <property type="entry name" value="HATPase_dom"/>
</dbReference>
<dbReference type="InterPro" id="IPR003661">
    <property type="entry name" value="HisK_dim/P_dom"/>
</dbReference>
<proteinExistence type="predicted"/>
<evidence type="ECO:0000313" key="18">
    <source>
        <dbReference type="Proteomes" id="UP000606730"/>
    </source>
</evidence>